<dbReference type="AlphaFoldDB" id="A0A3D9FDL8"/>
<name>A0A3D9FDL8_9SPHN</name>
<comment type="caution">
    <text evidence="2">The sequence shown here is derived from an EMBL/GenBank/DDBJ whole genome shotgun (WGS) entry which is preliminary data.</text>
</comment>
<keyword evidence="3" id="KW-1185">Reference proteome</keyword>
<accession>A0A3D9FDL8</accession>
<gene>
    <name evidence="2" type="ORF">DFR46_0861</name>
</gene>
<evidence type="ECO:0000313" key="3">
    <source>
        <dbReference type="Proteomes" id="UP000256310"/>
    </source>
</evidence>
<dbReference type="Pfam" id="PF00583">
    <property type="entry name" value="Acetyltransf_1"/>
    <property type="match status" value="1"/>
</dbReference>
<evidence type="ECO:0000313" key="2">
    <source>
        <dbReference type="EMBL" id="RED15853.1"/>
    </source>
</evidence>
<dbReference type="Proteomes" id="UP000256310">
    <property type="component" value="Unassembled WGS sequence"/>
</dbReference>
<dbReference type="PANTHER" id="PTHR42791:SF1">
    <property type="entry name" value="N-ACETYLTRANSFERASE DOMAIN-CONTAINING PROTEIN"/>
    <property type="match status" value="1"/>
</dbReference>
<proteinExistence type="predicted"/>
<dbReference type="OrthoDB" id="7057833at2"/>
<feature type="domain" description="N-acetyltransferase" evidence="1">
    <location>
        <begin position="4"/>
        <end position="195"/>
    </location>
</feature>
<dbReference type="PANTHER" id="PTHR42791">
    <property type="entry name" value="GNAT FAMILY ACETYLTRANSFERASE"/>
    <property type="match status" value="1"/>
</dbReference>
<keyword evidence="2" id="KW-0808">Transferase</keyword>
<protein>
    <submittedName>
        <fullName evidence="2">Acetyltransferase (GNAT) family protein</fullName>
    </submittedName>
</protein>
<dbReference type="CDD" id="cd04301">
    <property type="entry name" value="NAT_SF"/>
    <property type="match status" value="1"/>
</dbReference>
<dbReference type="GO" id="GO:0016747">
    <property type="term" value="F:acyltransferase activity, transferring groups other than amino-acyl groups"/>
    <property type="evidence" value="ECO:0007669"/>
    <property type="project" value="InterPro"/>
</dbReference>
<dbReference type="InterPro" id="IPR052523">
    <property type="entry name" value="Trichothecene_AcTrans"/>
</dbReference>
<organism evidence="2 3">
    <name type="scientific">Parasphingopyxis lamellibrachiae</name>
    <dbReference type="NCBI Taxonomy" id="680125"/>
    <lineage>
        <taxon>Bacteria</taxon>
        <taxon>Pseudomonadati</taxon>
        <taxon>Pseudomonadota</taxon>
        <taxon>Alphaproteobacteria</taxon>
        <taxon>Sphingomonadales</taxon>
        <taxon>Sphingomonadaceae</taxon>
        <taxon>Parasphingopyxis</taxon>
    </lineage>
</organism>
<evidence type="ECO:0000259" key="1">
    <source>
        <dbReference type="PROSITE" id="PS51186"/>
    </source>
</evidence>
<reference evidence="2 3" key="1">
    <citation type="submission" date="2018-07" db="EMBL/GenBank/DDBJ databases">
        <title>Genomic Encyclopedia of Type Strains, Phase IV (KMG-IV): sequencing the most valuable type-strain genomes for metagenomic binning, comparative biology and taxonomic classification.</title>
        <authorList>
            <person name="Goeker M."/>
        </authorList>
    </citation>
    <scope>NUCLEOTIDE SEQUENCE [LARGE SCALE GENOMIC DNA]</scope>
    <source>
        <strain evidence="2 3">DSM 26725</strain>
    </source>
</reference>
<dbReference type="EMBL" id="QRDP01000004">
    <property type="protein sequence ID" value="RED15853.1"/>
    <property type="molecule type" value="Genomic_DNA"/>
</dbReference>
<sequence>MPMPQIRVATEGDRATVIDTLTLGFASDPFIRWLLPVSSAYLAIAPQMTEAFGGGAIDAGSAYIAGEGKAAALWIPPGLEHDDNEIGKILSANVRPEIKDAAKTMFADMDAYHSRYAPCWFLSMIAADPAWLGQGLGGALMKHALRRVDEDGLPAYLESSNPRNISLYLRHGFEILGEIRHGSSPVVTPMLRPARR</sequence>
<dbReference type="PROSITE" id="PS51186">
    <property type="entry name" value="GNAT"/>
    <property type="match status" value="1"/>
</dbReference>
<dbReference type="InterPro" id="IPR016181">
    <property type="entry name" value="Acyl_CoA_acyltransferase"/>
</dbReference>
<dbReference type="Gene3D" id="3.40.630.30">
    <property type="match status" value="1"/>
</dbReference>
<dbReference type="InterPro" id="IPR000182">
    <property type="entry name" value="GNAT_dom"/>
</dbReference>
<dbReference type="SUPFAM" id="SSF55729">
    <property type="entry name" value="Acyl-CoA N-acyltransferases (Nat)"/>
    <property type="match status" value="1"/>
</dbReference>